<proteinExistence type="predicted"/>
<accession>A0A5J4QBB3</accession>
<evidence type="ECO:0000313" key="1">
    <source>
        <dbReference type="EMBL" id="KAA6318310.1"/>
    </source>
</evidence>
<gene>
    <name evidence="1" type="ORF">EZS27_031663</name>
</gene>
<dbReference type="EMBL" id="SNRY01004233">
    <property type="protein sequence ID" value="KAA6318310.1"/>
    <property type="molecule type" value="Genomic_DNA"/>
</dbReference>
<sequence>MKLIGQGGVWKIYKMTNQDNVLRIPQYLSKTSIDKFIENYKLIKDIGLLTLKRIEKSEVEGKIGIICDNVNCFDDKIYVTYNSLYSDS</sequence>
<reference evidence="1" key="1">
    <citation type="submission" date="2019-03" db="EMBL/GenBank/DDBJ databases">
        <title>Single cell metagenomics reveals metabolic interactions within the superorganism composed of flagellate Streblomastix strix and complex community of Bacteroidetes bacteria on its surface.</title>
        <authorList>
            <person name="Treitli S.C."/>
            <person name="Kolisko M."/>
            <person name="Husnik F."/>
            <person name="Keeling P."/>
            <person name="Hampl V."/>
        </authorList>
    </citation>
    <scope>NUCLEOTIDE SEQUENCE</scope>
    <source>
        <strain evidence="1">STM</strain>
    </source>
</reference>
<name>A0A5J4QBB3_9ZZZZ</name>
<organism evidence="1">
    <name type="scientific">termite gut metagenome</name>
    <dbReference type="NCBI Taxonomy" id="433724"/>
    <lineage>
        <taxon>unclassified sequences</taxon>
        <taxon>metagenomes</taxon>
        <taxon>organismal metagenomes</taxon>
    </lineage>
</organism>
<dbReference type="AlphaFoldDB" id="A0A5J4QBB3"/>
<comment type="caution">
    <text evidence="1">The sequence shown here is derived from an EMBL/GenBank/DDBJ whole genome shotgun (WGS) entry which is preliminary data.</text>
</comment>
<protein>
    <submittedName>
        <fullName evidence="1">Uncharacterized protein</fullName>
    </submittedName>
</protein>